<evidence type="ECO:0000313" key="4">
    <source>
        <dbReference type="EMBL" id="KAG5554899.1"/>
    </source>
</evidence>
<dbReference type="PROSITE" id="PS50102">
    <property type="entry name" value="RRM"/>
    <property type="match status" value="1"/>
</dbReference>
<dbReference type="SUPFAM" id="SSF54928">
    <property type="entry name" value="RNA-binding domain, RBD"/>
    <property type="match status" value="1"/>
</dbReference>
<dbReference type="InterPro" id="IPR050441">
    <property type="entry name" value="RBM"/>
</dbReference>
<feature type="compositionally biased region" description="Low complexity" evidence="2">
    <location>
        <begin position="277"/>
        <end position="286"/>
    </location>
</feature>
<feature type="compositionally biased region" description="Basic and acidic residues" evidence="2">
    <location>
        <begin position="257"/>
        <end position="267"/>
    </location>
</feature>
<feature type="compositionally biased region" description="Basic and acidic residues" evidence="2">
    <location>
        <begin position="185"/>
        <end position="199"/>
    </location>
</feature>
<proteinExistence type="predicted"/>
<dbReference type="SMART" id="SM00360">
    <property type="entry name" value="RRM"/>
    <property type="match status" value="1"/>
</dbReference>
<gene>
    <name evidence="4" type="ORF">RHGRI_012455</name>
</gene>
<feature type="compositionally biased region" description="Basic residues" evidence="2">
    <location>
        <begin position="218"/>
        <end position="229"/>
    </location>
</feature>
<feature type="compositionally biased region" description="Basic and acidic residues" evidence="2">
    <location>
        <begin position="235"/>
        <end position="246"/>
    </location>
</feature>
<keyword evidence="1" id="KW-0694">RNA-binding</keyword>
<dbReference type="Pfam" id="PF00076">
    <property type="entry name" value="RRM_1"/>
    <property type="match status" value="1"/>
</dbReference>
<evidence type="ECO:0000256" key="2">
    <source>
        <dbReference type="SAM" id="MobiDB-lite"/>
    </source>
</evidence>
<name>A0AAV6KRL6_9ERIC</name>
<dbReference type="InterPro" id="IPR000504">
    <property type="entry name" value="RRM_dom"/>
</dbReference>
<dbReference type="InterPro" id="IPR003954">
    <property type="entry name" value="RRM_euk-type"/>
</dbReference>
<dbReference type="AlphaFoldDB" id="A0AAV6KRL6"/>
<feature type="region of interest" description="Disordered" evidence="2">
    <location>
        <begin position="1"/>
        <end position="39"/>
    </location>
</feature>
<evidence type="ECO:0000256" key="1">
    <source>
        <dbReference type="PROSITE-ProRule" id="PRU00176"/>
    </source>
</evidence>
<dbReference type="Proteomes" id="UP000823749">
    <property type="component" value="Chromosome 4"/>
</dbReference>
<dbReference type="InterPro" id="IPR012677">
    <property type="entry name" value="Nucleotide-bd_a/b_plait_sf"/>
</dbReference>
<dbReference type="InterPro" id="IPR035979">
    <property type="entry name" value="RBD_domain_sf"/>
</dbReference>
<feature type="compositionally biased region" description="Basic and acidic residues" evidence="2">
    <location>
        <begin position="18"/>
        <end position="29"/>
    </location>
</feature>
<dbReference type="GO" id="GO:0003723">
    <property type="term" value="F:RNA binding"/>
    <property type="evidence" value="ECO:0007669"/>
    <property type="project" value="UniProtKB-UniRule"/>
</dbReference>
<feature type="region of interest" description="Disordered" evidence="2">
    <location>
        <begin position="180"/>
        <end position="290"/>
    </location>
</feature>
<comment type="caution">
    <text evidence="4">The sequence shown here is derived from an EMBL/GenBank/DDBJ whole genome shotgun (WGS) entry which is preliminary data.</text>
</comment>
<keyword evidence="5" id="KW-1185">Reference proteome</keyword>
<accession>A0AAV6KRL6</accession>
<protein>
    <recommendedName>
        <fullName evidence="3">RRM domain-containing protein</fullName>
    </recommendedName>
</protein>
<reference evidence="4" key="1">
    <citation type="submission" date="2020-08" db="EMBL/GenBank/DDBJ databases">
        <title>Plant Genome Project.</title>
        <authorList>
            <person name="Zhang R.-G."/>
        </authorList>
    </citation>
    <scope>NUCLEOTIDE SEQUENCE</scope>
    <source>
        <strain evidence="4">WSP0</strain>
        <tissue evidence="4">Leaf</tissue>
    </source>
</reference>
<evidence type="ECO:0000259" key="3">
    <source>
        <dbReference type="PROSITE" id="PS50102"/>
    </source>
</evidence>
<dbReference type="SMART" id="SM00361">
    <property type="entry name" value="RRM_1"/>
    <property type="match status" value="1"/>
</dbReference>
<evidence type="ECO:0000313" key="5">
    <source>
        <dbReference type="Proteomes" id="UP000823749"/>
    </source>
</evidence>
<feature type="domain" description="RRM" evidence="3">
    <location>
        <begin position="39"/>
        <end position="117"/>
    </location>
</feature>
<organism evidence="4 5">
    <name type="scientific">Rhododendron griersonianum</name>
    <dbReference type="NCBI Taxonomy" id="479676"/>
    <lineage>
        <taxon>Eukaryota</taxon>
        <taxon>Viridiplantae</taxon>
        <taxon>Streptophyta</taxon>
        <taxon>Embryophyta</taxon>
        <taxon>Tracheophyta</taxon>
        <taxon>Spermatophyta</taxon>
        <taxon>Magnoliopsida</taxon>
        <taxon>eudicotyledons</taxon>
        <taxon>Gunneridae</taxon>
        <taxon>Pentapetalae</taxon>
        <taxon>asterids</taxon>
        <taxon>Ericales</taxon>
        <taxon>Ericaceae</taxon>
        <taxon>Ericoideae</taxon>
        <taxon>Rhodoreae</taxon>
        <taxon>Rhododendron</taxon>
    </lineage>
</organism>
<dbReference type="EMBL" id="JACTNZ010000004">
    <property type="protein sequence ID" value="KAG5554899.1"/>
    <property type="molecule type" value="Genomic_DNA"/>
</dbReference>
<sequence length="352" mass="40736">MGRYRSRSRSPSPRRSSKRYDDPRDSSRSRRDRRSPAPSGLLVRNISLDARQEDLRIPFERFGAIKDIYLPKNYYTGEPRGFGFVKFRYPEDAADAKEQLNRTVIGGREIRIVFAEENRKTPHEMRRTTRPRSDNDVVLEGEVTGGEVQWGHLDAAIAVSSCFKPFPFVDILQIAYSGSLSPARSDSRDRRARDDDYSPRRSRSVSKSVSPRDERNYRSKMKSPRRSRSISRSPSPRDKRNYRSDLRSPSPRVNGKNQRDERYDEQSRSQSPRRNARIPSRSPSRSLSHDYKLADSHSYTSIQYFYYHLCFKASSFGLIWVTSHVVNTVYARINHAHKCASCLVLKGYVVLA</sequence>
<dbReference type="PANTHER" id="PTHR48034">
    <property type="entry name" value="TRANSFORMER-2 SEX-DETERMINING PROTEIN-RELATED"/>
    <property type="match status" value="1"/>
</dbReference>
<dbReference type="Gene3D" id="3.30.70.330">
    <property type="match status" value="1"/>
</dbReference>